<keyword evidence="1" id="KW-0812">Transmembrane</keyword>
<evidence type="ECO:0000313" key="2">
    <source>
        <dbReference type="EMBL" id="KAJ1132708.1"/>
    </source>
</evidence>
<keyword evidence="1" id="KW-1133">Transmembrane helix</keyword>
<sequence>MILGRGLPTSELPAGDAGHQLLQLELEPELNWGSTARNKGAECQQGAHTRTKERSYLCHRTWGVLFSFSLLVSATCLPLVHFAAFDFLGCCCRPLAL</sequence>
<dbReference type="AlphaFoldDB" id="A0AAV7Q1V9"/>
<feature type="transmembrane region" description="Helical" evidence="1">
    <location>
        <begin position="62"/>
        <end position="85"/>
    </location>
</feature>
<dbReference type="Proteomes" id="UP001066276">
    <property type="component" value="Chromosome 7"/>
</dbReference>
<keyword evidence="1" id="KW-0472">Membrane</keyword>
<accession>A0AAV7Q1V9</accession>
<evidence type="ECO:0000256" key="1">
    <source>
        <dbReference type="SAM" id="Phobius"/>
    </source>
</evidence>
<name>A0AAV7Q1V9_PLEWA</name>
<reference evidence="2" key="1">
    <citation type="journal article" date="2022" name="bioRxiv">
        <title>Sequencing and chromosome-scale assembly of the giantPleurodeles waltlgenome.</title>
        <authorList>
            <person name="Brown T."/>
            <person name="Elewa A."/>
            <person name="Iarovenko S."/>
            <person name="Subramanian E."/>
            <person name="Araus A.J."/>
            <person name="Petzold A."/>
            <person name="Susuki M."/>
            <person name="Suzuki K.-i.T."/>
            <person name="Hayashi T."/>
            <person name="Toyoda A."/>
            <person name="Oliveira C."/>
            <person name="Osipova E."/>
            <person name="Leigh N.D."/>
            <person name="Simon A."/>
            <person name="Yun M.H."/>
        </authorList>
    </citation>
    <scope>NUCLEOTIDE SEQUENCE</scope>
    <source>
        <strain evidence="2">20211129_DDA</strain>
        <tissue evidence="2">Liver</tissue>
    </source>
</reference>
<dbReference type="EMBL" id="JANPWB010000011">
    <property type="protein sequence ID" value="KAJ1132708.1"/>
    <property type="molecule type" value="Genomic_DNA"/>
</dbReference>
<comment type="caution">
    <text evidence="2">The sequence shown here is derived from an EMBL/GenBank/DDBJ whole genome shotgun (WGS) entry which is preliminary data.</text>
</comment>
<evidence type="ECO:0000313" key="3">
    <source>
        <dbReference type="Proteomes" id="UP001066276"/>
    </source>
</evidence>
<organism evidence="2 3">
    <name type="scientific">Pleurodeles waltl</name>
    <name type="common">Iberian ribbed newt</name>
    <dbReference type="NCBI Taxonomy" id="8319"/>
    <lineage>
        <taxon>Eukaryota</taxon>
        <taxon>Metazoa</taxon>
        <taxon>Chordata</taxon>
        <taxon>Craniata</taxon>
        <taxon>Vertebrata</taxon>
        <taxon>Euteleostomi</taxon>
        <taxon>Amphibia</taxon>
        <taxon>Batrachia</taxon>
        <taxon>Caudata</taxon>
        <taxon>Salamandroidea</taxon>
        <taxon>Salamandridae</taxon>
        <taxon>Pleurodelinae</taxon>
        <taxon>Pleurodeles</taxon>
    </lineage>
</organism>
<proteinExistence type="predicted"/>
<gene>
    <name evidence="2" type="ORF">NDU88_011011</name>
</gene>
<protein>
    <submittedName>
        <fullName evidence="2">Uncharacterized protein</fullName>
    </submittedName>
</protein>
<keyword evidence="3" id="KW-1185">Reference proteome</keyword>